<proteinExistence type="predicted"/>
<dbReference type="EMBL" id="HBUF01340348">
    <property type="protein sequence ID" value="CAG6702148.1"/>
    <property type="molecule type" value="Transcribed_RNA"/>
</dbReference>
<sequence length="100" mass="11662">MMKIYLRGVNMATIYARLMGDVIISMVQNYDKQSIVFVFIRLQPPLLSHLSDKKILYKQVRVCEAALSACNHSDSFVSLRTVCKFLHKNRIEIYFKPICF</sequence>
<protein>
    <submittedName>
        <fullName evidence="1">Uncharacterized protein</fullName>
    </submittedName>
</protein>
<dbReference type="EMBL" id="HBUF01340352">
    <property type="protein sequence ID" value="CAG6702156.1"/>
    <property type="molecule type" value="Transcribed_RNA"/>
</dbReference>
<evidence type="ECO:0000313" key="1">
    <source>
        <dbReference type="EMBL" id="CAG6702150.1"/>
    </source>
</evidence>
<dbReference type="EMBL" id="HBUF01340350">
    <property type="protein sequence ID" value="CAG6702152.1"/>
    <property type="molecule type" value="Transcribed_RNA"/>
</dbReference>
<reference evidence="1" key="1">
    <citation type="submission" date="2021-05" db="EMBL/GenBank/DDBJ databases">
        <authorList>
            <person name="Alioto T."/>
            <person name="Alioto T."/>
            <person name="Gomez Garrido J."/>
        </authorList>
    </citation>
    <scope>NUCLEOTIDE SEQUENCE</scope>
</reference>
<accession>A0A8D8UCK3</accession>
<dbReference type="EMBL" id="HBUF01340349">
    <property type="protein sequence ID" value="CAG6702150.1"/>
    <property type="molecule type" value="Transcribed_RNA"/>
</dbReference>
<dbReference type="AlphaFoldDB" id="A0A8D8UCK3"/>
<dbReference type="EMBL" id="HBUF01340351">
    <property type="protein sequence ID" value="CAG6702154.1"/>
    <property type="molecule type" value="Transcribed_RNA"/>
</dbReference>
<name>A0A8D8UCK3_9HEMI</name>
<organism evidence="1">
    <name type="scientific">Cacopsylla melanoneura</name>
    <dbReference type="NCBI Taxonomy" id="428564"/>
    <lineage>
        <taxon>Eukaryota</taxon>
        <taxon>Metazoa</taxon>
        <taxon>Ecdysozoa</taxon>
        <taxon>Arthropoda</taxon>
        <taxon>Hexapoda</taxon>
        <taxon>Insecta</taxon>
        <taxon>Pterygota</taxon>
        <taxon>Neoptera</taxon>
        <taxon>Paraneoptera</taxon>
        <taxon>Hemiptera</taxon>
        <taxon>Sternorrhyncha</taxon>
        <taxon>Psylloidea</taxon>
        <taxon>Psyllidae</taxon>
        <taxon>Psyllinae</taxon>
        <taxon>Cacopsylla</taxon>
    </lineage>
</organism>